<reference evidence="2" key="1">
    <citation type="submission" date="2014-04" db="EMBL/GenBank/DDBJ databases">
        <title>Evolutionary Origins and Diversification of the Mycorrhizal Mutualists.</title>
        <authorList>
            <consortium name="DOE Joint Genome Institute"/>
            <consortium name="Mycorrhizal Genomics Consortium"/>
            <person name="Kohler A."/>
            <person name="Kuo A."/>
            <person name="Nagy L.G."/>
            <person name="Floudas D."/>
            <person name="Copeland A."/>
            <person name="Barry K.W."/>
            <person name="Cichocki N."/>
            <person name="Veneault-Fourrey C."/>
            <person name="LaButti K."/>
            <person name="Lindquist E.A."/>
            <person name="Lipzen A."/>
            <person name="Lundell T."/>
            <person name="Morin E."/>
            <person name="Murat C."/>
            <person name="Riley R."/>
            <person name="Ohm R."/>
            <person name="Sun H."/>
            <person name="Tunlid A."/>
            <person name="Henrissat B."/>
            <person name="Grigoriev I.V."/>
            <person name="Hibbett D.S."/>
            <person name="Martin F."/>
        </authorList>
    </citation>
    <scope>NUCLEOTIDE SEQUENCE [LARGE SCALE GENOMIC DNA]</scope>
    <source>
        <strain evidence="2">FD-334 SS-4</strain>
    </source>
</reference>
<organism evidence="1 2">
    <name type="scientific">Hypholoma sublateritium (strain FD-334 SS-4)</name>
    <dbReference type="NCBI Taxonomy" id="945553"/>
    <lineage>
        <taxon>Eukaryota</taxon>
        <taxon>Fungi</taxon>
        <taxon>Dikarya</taxon>
        <taxon>Basidiomycota</taxon>
        <taxon>Agaricomycotina</taxon>
        <taxon>Agaricomycetes</taxon>
        <taxon>Agaricomycetidae</taxon>
        <taxon>Agaricales</taxon>
        <taxon>Agaricineae</taxon>
        <taxon>Strophariaceae</taxon>
        <taxon>Hypholoma</taxon>
    </lineage>
</organism>
<keyword evidence="2" id="KW-1185">Reference proteome</keyword>
<dbReference type="OMA" id="ACETHAD"/>
<name>A0A0D2N7G3_HYPSF</name>
<protein>
    <submittedName>
        <fullName evidence="1">Uncharacterized protein</fullName>
    </submittedName>
</protein>
<sequence>MLIGMNWKLADATPRNIMTNSGFTDALCRHLGWNHPFGPALSDLHPSLGNTDHVRRLIDDLRLKIFPSGTGFEGAQFLVEQQQLSPPDEHHLMDDGSTFHFIICMSRTMSKFLMETEYVTIDTSFKRVHHKWQEFEIESWDRETMRSVVAVRAFTTSQTAQAHLILLSRIFQIATTDTGIPVQFRHIHGMGFSVWVADAHKGQALGLGMFCVALCADIDKFCPYEPSRLLNSLDPYDHLRRFFRLCLVHFDRNIRQLRSHISKEVNDAMHSLASSDVHPDLNSALSIIDQGGKKAQAWLKDKLTGSKFVLPAIYQPQSLIPYLIWKSAPSSSNGNEQSHRNVNRDGVGLTILAGIMRGMQFDARLEASRKLFKTQGIFSRDQMATHFRRSEKAFNRNFFNISGGSTKNCFTALLFPPTLTDSDTHLLAAFEPTENTDDVPNNSPKAQQLPVPTEHFDRETWPNMQQEPFKNLIGGYVSTAQRSTYSSLEGALIKTKRRKLIPFGPRFQVQAQASIGSSRIYEPRTQDLAPFDETMHTSSFSSLFGALE</sequence>
<dbReference type="EMBL" id="KN817655">
    <property type="protein sequence ID" value="KJA15069.1"/>
    <property type="molecule type" value="Genomic_DNA"/>
</dbReference>
<dbReference type="AlphaFoldDB" id="A0A0D2N7G3"/>
<accession>A0A0D2N7G3</accession>
<proteinExistence type="predicted"/>
<evidence type="ECO:0000313" key="2">
    <source>
        <dbReference type="Proteomes" id="UP000054270"/>
    </source>
</evidence>
<dbReference type="OrthoDB" id="3246731at2759"/>
<evidence type="ECO:0000313" key="1">
    <source>
        <dbReference type="EMBL" id="KJA15069.1"/>
    </source>
</evidence>
<gene>
    <name evidence="1" type="ORF">HYPSUDRAFT_59028</name>
</gene>
<dbReference type="Proteomes" id="UP000054270">
    <property type="component" value="Unassembled WGS sequence"/>
</dbReference>